<reference evidence="2" key="1">
    <citation type="submission" date="2016-10" db="EMBL/GenBank/DDBJ databases">
        <title>CRISPR-Cas defence system in Roseofilum reptotaenium: evidence of a bacteriophage-cyanobacterium arms race in the coral black band disease.</title>
        <authorList>
            <person name="Buerger P."/>
            <person name="Wood-Charlson E.M."/>
            <person name="Weynberg K.D."/>
            <person name="Willis B."/>
            <person name="Van Oppen M.J."/>
        </authorList>
    </citation>
    <scope>NUCLEOTIDE SEQUENCE [LARGE SCALE GENOMIC DNA]</scope>
    <source>
        <strain evidence="2">AO1-A</strain>
    </source>
</reference>
<name>A0A1L9QWX2_9CYAN</name>
<dbReference type="EMBL" id="MLAW01000002">
    <property type="protein sequence ID" value="OJJ27191.1"/>
    <property type="molecule type" value="Genomic_DNA"/>
</dbReference>
<keyword evidence="3" id="KW-1185">Reference proteome</keyword>
<dbReference type="InterPro" id="IPR049341">
    <property type="entry name" value="TRADD-like_N"/>
</dbReference>
<gene>
    <name evidence="2" type="ORF">BI308_01500</name>
</gene>
<dbReference type="Proteomes" id="UP000183940">
    <property type="component" value="Unassembled WGS sequence"/>
</dbReference>
<feature type="domain" description="TRADD-like N-terminal" evidence="1">
    <location>
        <begin position="120"/>
        <end position="180"/>
    </location>
</feature>
<dbReference type="STRING" id="1925591.BI308_01500"/>
<evidence type="ECO:0000259" key="1">
    <source>
        <dbReference type="Pfam" id="PF20694"/>
    </source>
</evidence>
<evidence type="ECO:0000313" key="3">
    <source>
        <dbReference type="Proteomes" id="UP000183940"/>
    </source>
</evidence>
<proteinExistence type="predicted"/>
<sequence>MSDEKSFCDSQYDTLNETERRVLDLFLSGRTDREISEIVPLERTNVRGCISNICTTFLGARKSGKTDKNSPRRNELFNYIARYKPDLIKPNLKIEVLKKYTGFEVVLHGDLKNLTLDQRRALEQEVQKIAKELDLIVVKIKSGSIIIEFEGSPEGFERIKALFDSGELTEVAGFAIQEISALPEQQTQRTQLREWLQGVFAPLWESVDGLLTTEQPSFAFRQRSEGVSRRKTIVFNELEDCQVEMVATIIPLERPKVKVIIQILPSPGASHLPEDLRIQLLDESDADNPEGEIFDAKENLEFNVEEGDAFSIIVEQGRYRVVERFMV</sequence>
<accession>A0A1L9QWX2</accession>
<protein>
    <recommendedName>
        <fullName evidence="1">TRADD-like N-terminal domain-containing protein</fullName>
    </recommendedName>
</protein>
<dbReference type="AlphaFoldDB" id="A0A1L9QWX2"/>
<comment type="caution">
    <text evidence="2">The sequence shown here is derived from an EMBL/GenBank/DDBJ whole genome shotgun (WGS) entry which is preliminary data.</text>
</comment>
<organism evidence="2 3">
    <name type="scientific">Roseofilum reptotaenium AO1-A</name>
    <dbReference type="NCBI Taxonomy" id="1925591"/>
    <lineage>
        <taxon>Bacteria</taxon>
        <taxon>Bacillati</taxon>
        <taxon>Cyanobacteriota</taxon>
        <taxon>Cyanophyceae</taxon>
        <taxon>Desertifilales</taxon>
        <taxon>Desertifilaceae</taxon>
        <taxon>Roseofilum</taxon>
    </lineage>
</organism>
<evidence type="ECO:0000313" key="2">
    <source>
        <dbReference type="EMBL" id="OJJ27191.1"/>
    </source>
</evidence>
<dbReference type="Pfam" id="PF20694">
    <property type="entry name" value="TRADD-like_N"/>
    <property type="match status" value="1"/>
</dbReference>